<dbReference type="Proteomes" id="UP001559623">
    <property type="component" value="Unassembled WGS sequence"/>
</dbReference>
<protein>
    <submittedName>
        <fullName evidence="4">D-glycero-beta-D-manno-heptose-7-phosphate kinase</fullName>
    </submittedName>
</protein>
<dbReference type="SUPFAM" id="SSF53613">
    <property type="entry name" value="Ribokinase-like"/>
    <property type="match status" value="1"/>
</dbReference>
<keyword evidence="5" id="KW-1185">Reference proteome</keyword>
<comment type="caution">
    <text evidence="4">The sequence shown here is derived from an EMBL/GenBank/DDBJ whole genome shotgun (WGS) entry which is preliminary data.</text>
</comment>
<dbReference type="PROSITE" id="PS00583">
    <property type="entry name" value="PFKB_KINASES_1"/>
    <property type="match status" value="1"/>
</dbReference>
<evidence type="ECO:0000313" key="4">
    <source>
        <dbReference type="EMBL" id="MEX5285169.1"/>
    </source>
</evidence>
<evidence type="ECO:0000256" key="1">
    <source>
        <dbReference type="ARBA" id="ARBA00022679"/>
    </source>
</evidence>
<evidence type="ECO:0000259" key="3">
    <source>
        <dbReference type="Pfam" id="PF00294"/>
    </source>
</evidence>
<keyword evidence="2 4" id="KW-0418">Kinase</keyword>
<sequence length="333" mass="36648">MDIEKLLALVEERLPRCKILVTGDVMLDKYYYGEVTRISPEAPVPINHVTRQKETLGGAANVAHNLALLGCETLLAGFVGEDYHCRSLKEKLVANGIDHAGLVHTKRPTTTKMRIIGGHQQMMRLDFESTEPLEEIYIQKFLAFVRRQLSESIDAIIVSDYAKGTCSEPTTTAVIEAAHAHGVPVIVDPKGPNWTKYRGADYITPNIKEINELLLEPIQNKDKEVVKAARYISRKYKIKNVLATRSEHGVSLVRAEEETHIPTRSQEVFDVSGAGDTVIAVLAAGLAGGLKGAEAAFLANLAASVVVQKLGTYAVSRDELKQALREVAREENR</sequence>
<dbReference type="InterPro" id="IPR029056">
    <property type="entry name" value="Ribokinase-like"/>
</dbReference>
<organism evidence="4 5">
    <name type="scientific">Selenomonas sputigena</name>
    <dbReference type="NCBI Taxonomy" id="69823"/>
    <lineage>
        <taxon>Bacteria</taxon>
        <taxon>Bacillati</taxon>
        <taxon>Bacillota</taxon>
        <taxon>Negativicutes</taxon>
        <taxon>Selenomonadales</taxon>
        <taxon>Selenomonadaceae</taxon>
        <taxon>Selenomonas</taxon>
    </lineage>
</organism>
<evidence type="ECO:0000313" key="5">
    <source>
        <dbReference type="Proteomes" id="UP001559623"/>
    </source>
</evidence>
<dbReference type="GO" id="GO:0016301">
    <property type="term" value="F:kinase activity"/>
    <property type="evidence" value="ECO:0007669"/>
    <property type="project" value="UniProtKB-KW"/>
</dbReference>
<dbReference type="Pfam" id="PF00294">
    <property type="entry name" value="PfkB"/>
    <property type="match status" value="1"/>
</dbReference>
<dbReference type="CDD" id="cd01172">
    <property type="entry name" value="RfaE_like"/>
    <property type="match status" value="1"/>
</dbReference>
<gene>
    <name evidence="4" type="primary">rfaE1</name>
    <name evidence="4" type="ORF">QCO44_05890</name>
</gene>
<reference evidence="4 5" key="1">
    <citation type="submission" date="2023-04" db="EMBL/GenBank/DDBJ databases">
        <title>Genome Sequence of Selenomonas sputigena ATCC 33150.</title>
        <authorList>
            <person name="Miller D.P."/>
            <person name="Anvari S."/>
            <person name="Polson S.W."/>
            <person name="Macdonald M."/>
            <person name="Mcdowell J.V."/>
        </authorList>
    </citation>
    <scope>NUCLEOTIDE SEQUENCE [LARGE SCALE GENOMIC DNA]</scope>
    <source>
        <strain evidence="4 5">ATCC 33150</strain>
    </source>
</reference>
<dbReference type="Gene3D" id="3.40.1190.20">
    <property type="match status" value="1"/>
</dbReference>
<name>A0ABV3X563_9FIRM</name>
<dbReference type="EMBL" id="JARVLH010000003">
    <property type="protein sequence ID" value="MEX5285169.1"/>
    <property type="molecule type" value="Genomic_DNA"/>
</dbReference>
<dbReference type="PANTHER" id="PTHR46969">
    <property type="entry name" value="BIFUNCTIONAL PROTEIN HLDE"/>
    <property type="match status" value="1"/>
</dbReference>
<dbReference type="NCBIfam" id="TIGR02198">
    <property type="entry name" value="rfaE_dom_I"/>
    <property type="match status" value="1"/>
</dbReference>
<proteinExistence type="predicted"/>
<feature type="domain" description="Carbohydrate kinase PfkB" evidence="3">
    <location>
        <begin position="19"/>
        <end position="314"/>
    </location>
</feature>
<accession>A0ABV3X563</accession>
<keyword evidence="1" id="KW-0808">Transferase</keyword>
<evidence type="ECO:0000256" key="2">
    <source>
        <dbReference type="ARBA" id="ARBA00022777"/>
    </source>
</evidence>
<dbReference type="RefSeq" id="WP_368846896.1">
    <property type="nucleotide sequence ID" value="NZ_CP194411.1"/>
</dbReference>
<dbReference type="PANTHER" id="PTHR46969:SF1">
    <property type="entry name" value="BIFUNCTIONAL PROTEIN HLDE"/>
    <property type="match status" value="1"/>
</dbReference>
<dbReference type="InterPro" id="IPR011611">
    <property type="entry name" value="PfkB_dom"/>
</dbReference>
<dbReference type="InterPro" id="IPR002173">
    <property type="entry name" value="Carboh/pur_kinase_PfkB_CS"/>
</dbReference>
<dbReference type="InterPro" id="IPR011913">
    <property type="entry name" value="RfaE_dom_I"/>
</dbReference>